<evidence type="ECO:0000313" key="1">
    <source>
        <dbReference type="EMBL" id="MCZ3781397.1"/>
    </source>
</evidence>
<accession>A0ABT4K8B8</accession>
<dbReference type="Pfam" id="PF13479">
    <property type="entry name" value="AAA_24"/>
    <property type="match status" value="1"/>
</dbReference>
<comment type="caution">
    <text evidence="1">The sequence shown here is derived from an EMBL/GenBank/DDBJ whole genome shotgun (WGS) entry which is preliminary data.</text>
</comment>
<gene>
    <name evidence="1" type="ORF">L2504_04470</name>
</gene>
<dbReference type="EMBL" id="JAKHMS010000007">
    <property type="protein sequence ID" value="MCZ3781397.1"/>
    <property type="molecule type" value="Genomic_DNA"/>
</dbReference>
<organism evidence="1 2">
    <name type="scientific">Limosilactobacillus vaginalis</name>
    <dbReference type="NCBI Taxonomy" id="1633"/>
    <lineage>
        <taxon>Bacteria</taxon>
        <taxon>Bacillati</taxon>
        <taxon>Bacillota</taxon>
        <taxon>Bacilli</taxon>
        <taxon>Lactobacillales</taxon>
        <taxon>Lactobacillaceae</taxon>
        <taxon>Limosilactobacillus</taxon>
    </lineage>
</organism>
<dbReference type="GO" id="GO:0005524">
    <property type="term" value="F:ATP binding"/>
    <property type="evidence" value="ECO:0007669"/>
    <property type="project" value="UniProtKB-KW"/>
</dbReference>
<proteinExistence type="predicted"/>
<keyword evidence="1" id="KW-0547">Nucleotide-binding</keyword>
<dbReference type="RefSeq" id="WP_269257299.1">
    <property type="nucleotide sequence ID" value="NZ_JAKHMK010000006.1"/>
</dbReference>
<keyword evidence="2" id="KW-1185">Reference proteome</keyword>
<dbReference type="Proteomes" id="UP001527392">
    <property type="component" value="Unassembled WGS sequence"/>
</dbReference>
<sequence length="255" mass="29152">MSILPPNKPQKARRVPRNYFIYGDTMSGKSYLAERFPEPLILNTDGNSEMNTKPSIQLKNVRSTDGTLKKSVIDQLDEIILALGTENHGYKTVVIDVIDDVVTLIEQAICYDNKVETLGDVPYGKGYAQFNTVFQAFVTELKALPMNTIYISRLMMLTDEATGRTEERPSLKQKYYNVVNGNCDLVIETKRFGDRYIRMVKDRRIHYVKDDITDPAILRVLEHINGVFDKPKTTTIKEQNEIVNKIKQQNVKEGN</sequence>
<reference evidence="1 2" key="1">
    <citation type="submission" date="2022-01" db="EMBL/GenBank/DDBJ databases">
        <title>VMRC isolate genome collection.</title>
        <authorList>
            <person name="France M."/>
            <person name="Rutt L."/>
            <person name="Humphrys M."/>
            <person name="Ravel J."/>
        </authorList>
    </citation>
    <scope>NUCLEOTIDE SEQUENCE [LARGE SCALE GENOMIC DNA]</scope>
    <source>
        <strain evidence="1 2">C0030B4</strain>
    </source>
</reference>
<protein>
    <submittedName>
        <fullName evidence="1">ATP-binding protein</fullName>
    </submittedName>
</protein>
<name>A0ABT4K8B8_9LACO</name>
<evidence type="ECO:0000313" key="2">
    <source>
        <dbReference type="Proteomes" id="UP001527392"/>
    </source>
</evidence>
<keyword evidence="1" id="KW-0067">ATP-binding</keyword>